<accession>A0A532V901</accession>
<sequence length="62" mass="6781">MEEEYKLVSDLAAGVYRIIAPKGFSVLSGDPFIEGLGCWYAVDGNNSPLSTKLYLWGPKSLL</sequence>
<gene>
    <name evidence="1" type="ORF">CEE36_03035</name>
</gene>
<name>A0A532V901_UNCT6</name>
<reference evidence="1 2" key="1">
    <citation type="submission" date="2017-06" db="EMBL/GenBank/DDBJ databases">
        <title>Novel microbial phyla capable of carbon fixation and sulfur reduction in deep-sea sediments.</title>
        <authorList>
            <person name="Huang J."/>
            <person name="Baker B."/>
            <person name="Wang Y."/>
        </authorList>
    </citation>
    <scope>NUCLEOTIDE SEQUENCE [LARGE SCALE GENOMIC DNA]</scope>
    <source>
        <strain evidence="1">B3_TA06</strain>
    </source>
</reference>
<organism evidence="1 2">
    <name type="scientific">candidate division TA06 bacterium B3_TA06</name>
    <dbReference type="NCBI Taxonomy" id="2012487"/>
    <lineage>
        <taxon>Bacteria</taxon>
        <taxon>Bacteria division TA06</taxon>
    </lineage>
</organism>
<evidence type="ECO:0000313" key="1">
    <source>
        <dbReference type="EMBL" id="TKJ43675.1"/>
    </source>
</evidence>
<proteinExistence type="predicted"/>
<protein>
    <submittedName>
        <fullName evidence="1">Uncharacterized protein</fullName>
    </submittedName>
</protein>
<dbReference type="Proteomes" id="UP000317778">
    <property type="component" value="Unassembled WGS sequence"/>
</dbReference>
<comment type="caution">
    <text evidence="1">The sequence shown here is derived from an EMBL/GenBank/DDBJ whole genome shotgun (WGS) entry which is preliminary data.</text>
</comment>
<dbReference type="AlphaFoldDB" id="A0A532V901"/>
<dbReference type="EMBL" id="NJBO01000003">
    <property type="protein sequence ID" value="TKJ43675.1"/>
    <property type="molecule type" value="Genomic_DNA"/>
</dbReference>
<evidence type="ECO:0000313" key="2">
    <source>
        <dbReference type="Proteomes" id="UP000317778"/>
    </source>
</evidence>